<reference evidence="1 2" key="1">
    <citation type="journal article" date="2019" name="Sci. Rep.">
        <title>Orb-weaving spider Araneus ventricosus genome elucidates the spidroin gene catalogue.</title>
        <authorList>
            <person name="Kono N."/>
            <person name="Nakamura H."/>
            <person name="Ohtoshi R."/>
            <person name="Moran D.A.P."/>
            <person name="Shinohara A."/>
            <person name="Yoshida Y."/>
            <person name="Fujiwara M."/>
            <person name="Mori M."/>
            <person name="Tomita M."/>
            <person name="Arakawa K."/>
        </authorList>
    </citation>
    <scope>NUCLEOTIDE SEQUENCE [LARGE SCALE GENOMIC DNA]</scope>
</reference>
<dbReference type="AlphaFoldDB" id="A0A4Y2A716"/>
<evidence type="ECO:0000313" key="1">
    <source>
        <dbReference type="EMBL" id="GBL75155.1"/>
    </source>
</evidence>
<comment type="caution">
    <text evidence="1">The sequence shown here is derived from an EMBL/GenBank/DDBJ whole genome shotgun (WGS) entry which is preliminary data.</text>
</comment>
<organism evidence="1 2">
    <name type="scientific">Araneus ventricosus</name>
    <name type="common">Orbweaver spider</name>
    <name type="synonym">Epeira ventricosa</name>
    <dbReference type="NCBI Taxonomy" id="182803"/>
    <lineage>
        <taxon>Eukaryota</taxon>
        <taxon>Metazoa</taxon>
        <taxon>Ecdysozoa</taxon>
        <taxon>Arthropoda</taxon>
        <taxon>Chelicerata</taxon>
        <taxon>Arachnida</taxon>
        <taxon>Araneae</taxon>
        <taxon>Araneomorphae</taxon>
        <taxon>Entelegynae</taxon>
        <taxon>Araneoidea</taxon>
        <taxon>Araneidae</taxon>
        <taxon>Araneus</taxon>
    </lineage>
</organism>
<dbReference type="Proteomes" id="UP000499080">
    <property type="component" value="Unassembled WGS sequence"/>
</dbReference>
<dbReference type="OrthoDB" id="10540313at2759"/>
<protein>
    <submittedName>
        <fullName evidence="1">Uncharacterized protein</fullName>
    </submittedName>
</protein>
<keyword evidence="2" id="KW-1185">Reference proteome</keyword>
<accession>A0A4Y2A716</accession>
<sequence length="154" mass="17176">MTKASYHRRRSDRHTLTKTMCFSYSSCSNRNPGNNIFNRIKAIVTVDDTLHKAPRGQNLAAQYTFPYQQMSYWYPQGFPQVQGQFIQGMQYPYGQYYGQGFGMTGMQMAWQGIPGQPQIAAAAAAAAAAQSPLAQGLQQPGMIGAYPMQQYQAQ</sequence>
<gene>
    <name evidence="1" type="ORF">AVEN_194407_1</name>
</gene>
<dbReference type="EMBL" id="BGPR01000007">
    <property type="protein sequence ID" value="GBL75155.1"/>
    <property type="molecule type" value="Genomic_DNA"/>
</dbReference>
<proteinExistence type="predicted"/>
<evidence type="ECO:0000313" key="2">
    <source>
        <dbReference type="Proteomes" id="UP000499080"/>
    </source>
</evidence>
<name>A0A4Y2A716_ARAVE</name>